<keyword evidence="8" id="KW-0325">Glycoprotein</keyword>
<name>E9GS82_DAPPU</name>
<feature type="transmembrane region" description="Helical" evidence="9">
    <location>
        <begin position="442"/>
        <end position="467"/>
    </location>
</feature>
<dbReference type="FunFam" id="1.10.287.70:FF:000334">
    <property type="entry name" value="Uncharacterized protein"/>
    <property type="match status" value="1"/>
</dbReference>
<feature type="domain" description="Ionotropic glutamate receptor C-terminal" evidence="11">
    <location>
        <begin position="175"/>
        <end position="458"/>
    </location>
</feature>
<evidence type="ECO:0000256" key="5">
    <source>
        <dbReference type="ARBA" id="ARBA00022989"/>
    </source>
</evidence>
<evidence type="ECO:0000259" key="11">
    <source>
        <dbReference type="Pfam" id="PF00060"/>
    </source>
</evidence>
<dbReference type="GO" id="GO:0015276">
    <property type="term" value="F:ligand-gated monoatomic ion channel activity"/>
    <property type="evidence" value="ECO:0007669"/>
    <property type="project" value="InterPro"/>
</dbReference>
<dbReference type="InterPro" id="IPR052192">
    <property type="entry name" value="Insect_Ionotropic_Sensory_Rcpt"/>
</dbReference>
<keyword evidence="5 9" id="KW-1133">Transmembrane helix</keyword>
<evidence type="ECO:0000313" key="13">
    <source>
        <dbReference type="Proteomes" id="UP000000305"/>
    </source>
</evidence>
<keyword evidence="13" id="KW-1185">Reference proteome</keyword>
<protein>
    <recommendedName>
        <fullName evidence="11">Ionotropic glutamate receptor C-terminal domain-containing protein</fullName>
    </recommendedName>
</protein>
<keyword evidence="6 9" id="KW-0472">Membrane</keyword>
<keyword evidence="3" id="KW-1003">Cell membrane</keyword>
<evidence type="ECO:0000256" key="3">
    <source>
        <dbReference type="ARBA" id="ARBA00022475"/>
    </source>
</evidence>
<accession>E9GS82</accession>
<comment type="similarity">
    <text evidence="2">Belongs to the glutamate-gated ion channel (TC 1.A.10.1) family.</text>
</comment>
<dbReference type="AlphaFoldDB" id="E9GS82"/>
<comment type="subcellular location">
    <subcellularLocation>
        <location evidence="1">Cell membrane</location>
        <topology evidence="1">Multi-pass membrane protein</topology>
    </subcellularLocation>
</comment>
<dbReference type="GO" id="GO:0005886">
    <property type="term" value="C:plasma membrane"/>
    <property type="evidence" value="ECO:0007669"/>
    <property type="project" value="UniProtKB-SubCell"/>
</dbReference>
<dbReference type="PhylomeDB" id="E9GS82"/>
<evidence type="ECO:0000256" key="7">
    <source>
        <dbReference type="ARBA" id="ARBA00023170"/>
    </source>
</evidence>
<feature type="chain" id="PRO_5003237667" description="Ionotropic glutamate receptor C-terminal domain-containing protein" evidence="10">
    <location>
        <begin position="25"/>
        <end position="482"/>
    </location>
</feature>
<reference evidence="12 13" key="1">
    <citation type="journal article" date="2011" name="Science">
        <title>The ecoresponsive genome of Daphnia pulex.</title>
        <authorList>
            <person name="Colbourne J.K."/>
            <person name="Pfrender M.E."/>
            <person name="Gilbert D."/>
            <person name="Thomas W.K."/>
            <person name="Tucker A."/>
            <person name="Oakley T.H."/>
            <person name="Tokishita S."/>
            <person name="Aerts A."/>
            <person name="Arnold G.J."/>
            <person name="Basu M.K."/>
            <person name="Bauer D.J."/>
            <person name="Caceres C.E."/>
            <person name="Carmel L."/>
            <person name="Casola C."/>
            <person name="Choi J.H."/>
            <person name="Detter J.C."/>
            <person name="Dong Q."/>
            <person name="Dusheyko S."/>
            <person name="Eads B.D."/>
            <person name="Frohlich T."/>
            <person name="Geiler-Samerotte K.A."/>
            <person name="Gerlach D."/>
            <person name="Hatcher P."/>
            <person name="Jogdeo S."/>
            <person name="Krijgsveld J."/>
            <person name="Kriventseva E.V."/>
            <person name="Kultz D."/>
            <person name="Laforsch C."/>
            <person name="Lindquist E."/>
            <person name="Lopez J."/>
            <person name="Manak J.R."/>
            <person name="Muller J."/>
            <person name="Pangilinan J."/>
            <person name="Patwardhan R.P."/>
            <person name="Pitluck S."/>
            <person name="Pritham E.J."/>
            <person name="Rechtsteiner A."/>
            <person name="Rho M."/>
            <person name="Rogozin I.B."/>
            <person name="Sakarya O."/>
            <person name="Salamov A."/>
            <person name="Schaack S."/>
            <person name="Shapiro H."/>
            <person name="Shiga Y."/>
            <person name="Skalitzky C."/>
            <person name="Smith Z."/>
            <person name="Souvorov A."/>
            <person name="Sung W."/>
            <person name="Tang Z."/>
            <person name="Tsuchiya D."/>
            <person name="Tu H."/>
            <person name="Vos H."/>
            <person name="Wang M."/>
            <person name="Wolf Y.I."/>
            <person name="Yamagata H."/>
            <person name="Yamada T."/>
            <person name="Ye Y."/>
            <person name="Shaw J.R."/>
            <person name="Andrews J."/>
            <person name="Crease T.J."/>
            <person name="Tang H."/>
            <person name="Lucas S.M."/>
            <person name="Robertson H.M."/>
            <person name="Bork P."/>
            <person name="Koonin E.V."/>
            <person name="Zdobnov E.M."/>
            <person name="Grigoriev I.V."/>
            <person name="Lynch M."/>
            <person name="Boore J.L."/>
        </authorList>
    </citation>
    <scope>NUCLEOTIDE SEQUENCE [LARGE SCALE GENOMIC DNA]</scope>
</reference>
<dbReference type="KEGG" id="dpx:DAPPUDRAFT_321184"/>
<dbReference type="SUPFAM" id="SSF53850">
    <property type="entry name" value="Periplasmic binding protein-like II"/>
    <property type="match status" value="1"/>
</dbReference>
<keyword evidence="7" id="KW-0675">Receptor</keyword>
<organism evidence="12 13">
    <name type="scientific">Daphnia pulex</name>
    <name type="common">Water flea</name>
    <dbReference type="NCBI Taxonomy" id="6669"/>
    <lineage>
        <taxon>Eukaryota</taxon>
        <taxon>Metazoa</taxon>
        <taxon>Ecdysozoa</taxon>
        <taxon>Arthropoda</taxon>
        <taxon>Crustacea</taxon>
        <taxon>Branchiopoda</taxon>
        <taxon>Diplostraca</taxon>
        <taxon>Cladocera</taxon>
        <taxon>Anomopoda</taxon>
        <taxon>Daphniidae</taxon>
        <taxon>Daphnia</taxon>
    </lineage>
</organism>
<evidence type="ECO:0000256" key="4">
    <source>
        <dbReference type="ARBA" id="ARBA00022692"/>
    </source>
</evidence>
<evidence type="ECO:0000256" key="10">
    <source>
        <dbReference type="SAM" id="SignalP"/>
    </source>
</evidence>
<gene>
    <name evidence="12" type="ORF">DAPPUDRAFT_321184</name>
</gene>
<evidence type="ECO:0000256" key="8">
    <source>
        <dbReference type="ARBA" id="ARBA00023180"/>
    </source>
</evidence>
<dbReference type="OrthoDB" id="6363899at2759"/>
<feature type="transmembrane region" description="Helical" evidence="9">
    <location>
        <begin position="209"/>
        <end position="228"/>
    </location>
</feature>
<feature type="signal peptide" evidence="10">
    <location>
        <begin position="1"/>
        <end position="24"/>
    </location>
</feature>
<feature type="transmembrane region" description="Helical" evidence="9">
    <location>
        <begin position="173"/>
        <end position="197"/>
    </location>
</feature>
<feature type="transmembrane region" description="Helical" evidence="9">
    <location>
        <begin position="240"/>
        <end position="259"/>
    </location>
</feature>
<evidence type="ECO:0000313" key="12">
    <source>
        <dbReference type="EMBL" id="EFX77667.1"/>
    </source>
</evidence>
<dbReference type="OMA" id="GENAWIV"/>
<dbReference type="STRING" id="6669.E9GS82"/>
<dbReference type="eggNOG" id="KOG1052">
    <property type="taxonomic scope" value="Eukaryota"/>
</dbReference>
<dbReference type="HOGENOM" id="CLU_007257_4_2_1"/>
<dbReference type="PANTHER" id="PTHR42643">
    <property type="entry name" value="IONOTROPIC RECEPTOR 20A-RELATED"/>
    <property type="match status" value="1"/>
</dbReference>
<keyword evidence="10" id="KW-0732">Signal</keyword>
<evidence type="ECO:0000256" key="6">
    <source>
        <dbReference type="ARBA" id="ARBA00023136"/>
    </source>
</evidence>
<evidence type="ECO:0000256" key="9">
    <source>
        <dbReference type="SAM" id="Phobius"/>
    </source>
</evidence>
<dbReference type="PANTHER" id="PTHR42643:SF24">
    <property type="entry name" value="IONOTROPIC RECEPTOR 60A"/>
    <property type="match status" value="1"/>
</dbReference>
<evidence type="ECO:0000256" key="2">
    <source>
        <dbReference type="ARBA" id="ARBA00008685"/>
    </source>
</evidence>
<dbReference type="Pfam" id="PF00060">
    <property type="entry name" value="Lig_chan"/>
    <property type="match status" value="1"/>
</dbReference>
<dbReference type="GO" id="GO:0050906">
    <property type="term" value="P:detection of stimulus involved in sensory perception"/>
    <property type="evidence" value="ECO:0007669"/>
    <property type="project" value="UniProtKB-ARBA"/>
</dbReference>
<evidence type="ECO:0000256" key="1">
    <source>
        <dbReference type="ARBA" id="ARBA00004651"/>
    </source>
</evidence>
<keyword evidence="4 9" id="KW-0812">Transmembrane</keyword>
<proteinExistence type="inferred from homology"/>
<dbReference type="InterPro" id="IPR001320">
    <property type="entry name" value="Iontro_rcpt_C"/>
</dbReference>
<dbReference type="EMBL" id="GL732561">
    <property type="protein sequence ID" value="EFX77667.1"/>
    <property type="molecule type" value="Genomic_DNA"/>
</dbReference>
<dbReference type="Proteomes" id="UP000000305">
    <property type="component" value="Unassembled WGS sequence"/>
</dbReference>
<sequence>MELLCLCLCLVTSIVVFIGQPSLSVDYSPPPTVLMGASPLNKDHLVAIVTEYPVSTKIQRNATGYLVGMEGVSPSILDWLSHRYKFNYSILDINAPPRPLQTLEDGGPNKPGIISYAVRGECDAIISVIQPTPVRSQRLNFVHPWLYTPIAFIIPMPEVSKNNIDAVIKPFQFWVWMALMIATASVIVTLSCFNRFLKTNSLLPQNAEYSTNVGVTENICIYVLGTLLNQGGYISNKFTPIRMVVGAWCFLILVLLNVYNGTLISYVMQTGRALPLLTSSEDAVESNVLLVVNKGLGPDIFLSTAESKFYKTLGDKLRAHSKSRCNSTRQCVELVKSLPPQYAFLDGEVTLKAAIQEDYRQTGQCKLTIAAKSDNGNLGYGWGMAKTSRYRETFNQGTLRLHEMGLISLWQTWFEPNTRPCLNDKNDNRNVKKKEKKQLARISLANLTGAFAVLAVGCMISVFVFLMEKVVARWKINHITVL</sequence>
<dbReference type="InParanoid" id="E9GS82"/>
<dbReference type="Gene3D" id="3.40.190.10">
    <property type="entry name" value="Periplasmic binding protein-like II"/>
    <property type="match status" value="3"/>
</dbReference>